<sequence>MNCALRGNETNKKKQLRSRFEPATSPFKNSHNTSWATTGLFGYKAGTNNINMSFKGGLKEKK</sequence>
<accession>A0A251TLV0</accession>
<evidence type="ECO:0000313" key="2">
    <source>
        <dbReference type="EMBL" id="OTG11592.1"/>
    </source>
</evidence>
<name>A0A251TLV0_HELAN</name>
<protein>
    <submittedName>
        <fullName evidence="2">Uncharacterized protein</fullName>
    </submittedName>
</protein>
<gene>
    <name evidence="2" type="ORF">HannXRQ_Chr10g0300441</name>
</gene>
<dbReference type="InParanoid" id="A0A251TLV0"/>
<dbReference type="Proteomes" id="UP000215914">
    <property type="component" value="Chromosome 10"/>
</dbReference>
<reference evidence="3" key="1">
    <citation type="journal article" date="2017" name="Nature">
        <title>The sunflower genome provides insights into oil metabolism, flowering and Asterid evolution.</title>
        <authorList>
            <person name="Badouin H."/>
            <person name="Gouzy J."/>
            <person name="Grassa C.J."/>
            <person name="Murat F."/>
            <person name="Staton S.E."/>
            <person name="Cottret L."/>
            <person name="Lelandais-Briere C."/>
            <person name="Owens G.L."/>
            <person name="Carrere S."/>
            <person name="Mayjonade B."/>
            <person name="Legrand L."/>
            <person name="Gill N."/>
            <person name="Kane N.C."/>
            <person name="Bowers J.E."/>
            <person name="Hubner S."/>
            <person name="Bellec A."/>
            <person name="Berard A."/>
            <person name="Berges H."/>
            <person name="Blanchet N."/>
            <person name="Boniface M.C."/>
            <person name="Brunel D."/>
            <person name="Catrice O."/>
            <person name="Chaidir N."/>
            <person name="Claudel C."/>
            <person name="Donnadieu C."/>
            <person name="Faraut T."/>
            <person name="Fievet G."/>
            <person name="Helmstetter N."/>
            <person name="King M."/>
            <person name="Knapp S.J."/>
            <person name="Lai Z."/>
            <person name="Le Paslier M.C."/>
            <person name="Lippi Y."/>
            <person name="Lorenzon L."/>
            <person name="Mandel J.R."/>
            <person name="Marage G."/>
            <person name="Marchand G."/>
            <person name="Marquand E."/>
            <person name="Bret-Mestries E."/>
            <person name="Morien E."/>
            <person name="Nambeesan S."/>
            <person name="Nguyen T."/>
            <person name="Pegot-Espagnet P."/>
            <person name="Pouilly N."/>
            <person name="Raftis F."/>
            <person name="Sallet E."/>
            <person name="Schiex T."/>
            <person name="Thomas J."/>
            <person name="Vandecasteele C."/>
            <person name="Vares D."/>
            <person name="Vear F."/>
            <person name="Vautrin S."/>
            <person name="Crespi M."/>
            <person name="Mangin B."/>
            <person name="Burke J.M."/>
            <person name="Salse J."/>
            <person name="Munos S."/>
            <person name="Vincourt P."/>
            <person name="Rieseberg L.H."/>
            <person name="Langlade N.B."/>
        </authorList>
    </citation>
    <scope>NUCLEOTIDE SEQUENCE [LARGE SCALE GENOMIC DNA]</scope>
    <source>
        <strain evidence="3">cv. SF193</strain>
    </source>
</reference>
<organism evidence="2 3">
    <name type="scientific">Helianthus annuus</name>
    <name type="common">Common sunflower</name>
    <dbReference type="NCBI Taxonomy" id="4232"/>
    <lineage>
        <taxon>Eukaryota</taxon>
        <taxon>Viridiplantae</taxon>
        <taxon>Streptophyta</taxon>
        <taxon>Embryophyta</taxon>
        <taxon>Tracheophyta</taxon>
        <taxon>Spermatophyta</taxon>
        <taxon>Magnoliopsida</taxon>
        <taxon>eudicotyledons</taxon>
        <taxon>Gunneridae</taxon>
        <taxon>Pentapetalae</taxon>
        <taxon>asterids</taxon>
        <taxon>campanulids</taxon>
        <taxon>Asterales</taxon>
        <taxon>Asteraceae</taxon>
        <taxon>Asteroideae</taxon>
        <taxon>Heliantheae alliance</taxon>
        <taxon>Heliantheae</taxon>
        <taxon>Helianthus</taxon>
    </lineage>
</organism>
<evidence type="ECO:0000313" key="3">
    <source>
        <dbReference type="Proteomes" id="UP000215914"/>
    </source>
</evidence>
<proteinExistence type="predicted"/>
<evidence type="ECO:0000256" key="1">
    <source>
        <dbReference type="SAM" id="MobiDB-lite"/>
    </source>
</evidence>
<dbReference type="AlphaFoldDB" id="A0A251TLV0"/>
<keyword evidence="3" id="KW-1185">Reference proteome</keyword>
<dbReference type="EMBL" id="CM007899">
    <property type="protein sequence ID" value="OTG11592.1"/>
    <property type="molecule type" value="Genomic_DNA"/>
</dbReference>
<feature type="region of interest" description="Disordered" evidence="1">
    <location>
        <begin position="1"/>
        <end position="31"/>
    </location>
</feature>